<keyword evidence="2" id="KW-1185">Reference proteome</keyword>
<evidence type="ECO:0000313" key="1">
    <source>
        <dbReference type="EMBL" id="QJR34289.1"/>
    </source>
</evidence>
<protein>
    <submittedName>
        <fullName evidence="1">Uncharacterized protein</fullName>
    </submittedName>
</protein>
<dbReference type="EMBL" id="CP053085">
    <property type="protein sequence ID" value="QJR34289.1"/>
    <property type="molecule type" value="Genomic_DNA"/>
</dbReference>
<evidence type="ECO:0000313" key="2">
    <source>
        <dbReference type="Proteomes" id="UP000500938"/>
    </source>
</evidence>
<dbReference type="KEGG" id="ggr:HKW67_01515"/>
<proteinExistence type="predicted"/>
<dbReference type="Proteomes" id="UP000500938">
    <property type="component" value="Chromosome"/>
</dbReference>
<name>A0A6M4IKA1_9BACT</name>
<organism evidence="1 2">
    <name type="scientific">Gemmatimonas groenlandica</name>
    <dbReference type="NCBI Taxonomy" id="2732249"/>
    <lineage>
        <taxon>Bacteria</taxon>
        <taxon>Pseudomonadati</taxon>
        <taxon>Gemmatimonadota</taxon>
        <taxon>Gemmatimonadia</taxon>
        <taxon>Gemmatimonadales</taxon>
        <taxon>Gemmatimonadaceae</taxon>
        <taxon>Gemmatimonas</taxon>
    </lineage>
</organism>
<gene>
    <name evidence="1" type="ORF">HKW67_01515</name>
</gene>
<sequence length="204" mass="21028">MASFVLHTPMIHSVRRLSAPGTFPVFAPGDGVQFQVAGGPVRGRVTGIDAQARKDLPLGTPYRLNVIAAPPQSGYAAGTDCTIRAACLELDPTAPRYAESLAAASTVTVAPELAPLMAPARPSVPTFLVAFMREGGNYPIQGTLLVQGATLDAANAAATAYLNDELATDVAEGRELPDAMVMLLNASEVPTAAADVAVVASVSW</sequence>
<dbReference type="RefSeq" id="WP_171223715.1">
    <property type="nucleotide sequence ID" value="NZ_CP053085.1"/>
</dbReference>
<dbReference type="AlphaFoldDB" id="A0A6M4IKA1"/>
<accession>A0A6M4IKA1</accession>
<reference evidence="1 2" key="1">
    <citation type="submission" date="2020-05" db="EMBL/GenBank/DDBJ databases">
        <title>Complete genome sequence of Gemmatimonas greenlandica TET16.</title>
        <authorList>
            <person name="Zeng Y."/>
        </authorList>
    </citation>
    <scope>NUCLEOTIDE SEQUENCE [LARGE SCALE GENOMIC DNA]</scope>
    <source>
        <strain evidence="1 2">TET16</strain>
    </source>
</reference>